<dbReference type="InterPro" id="IPR014004">
    <property type="entry name" value="Transpt-assoc_nodulatn_dom_bac"/>
</dbReference>
<feature type="domain" description="BON" evidence="2">
    <location>
        <begin position="3"/>
        <end position="71"/>
    </location>
</feature>
<dbReference type="KEGG" id="hcz:G9Q37_08725"/>
<proteinExistence type="predicted"/>
<evidence type="ECO:0000256" key="1">
    <source>
        <dbReference type="ARBA" id="ARBA00022729"/>
    </source>
</evidence>
<reference evidence="3 4" key="1">
    <citation type="submission" date="2020-03" db="EMBL/GenBank/DDBJ databases">
        <title>Hydrogenophaga sp. nov. isolated from cyanobacterial mat.</title>
        <authorList>
            <person name="Thorat V."/>
            <person name="Kirdat K."/>
            <person name="Tiwarekar B."/>
            <person name="Costa E.D."/>
            <person name="Yadav A."/>
        </authorList>
    </citation>
    <scope>NUCLEOTIDE SEQUENCE [LARGE SCALE GENOMIC DNA]</scope>
    <source>
        <strain evidence="3 4">BA0156</strain>
    </source>
</reference>
<dbReference type="RefSeq" id="WP_166226822.1">
    <property type="nucleotide sequence ID" value="NZ_CP049989.1"/>
</dbReference>
<dbReference type="Proteomes" id="UP000503162">
    <property type="component" value="Chromosome"/>
</dbReference>
<gene>
    <name evidence="3" type="ORF">G9Q37_08725</name>
</gene>
<accession>A0A6G8IGX4</accession>
<dbReference type="InterPro" id="IPR007055">
    <property type="entry name" value="BON_dom"/>
</dbReference>
<sequence length="217" mass="23586">MKTDSQLKIDIEQELAWDRAIDAGQIGVAVRRGIATVSGTLDTFAQKFAVERAVRRVAGVRGIALDLEVCLPPDHARSDREIAEAALNALQWHSLVPDGRVRVEVQDGLVRLVGDVDWDHQRVSAEHAVRTLRGVRGVANGLLIKPRANPREILLEISSALERHADREARRISIDVDGGVVTLRGTVDSLADRRAAVGTAYAAKGVLSVVDQIEVAF</sequence>
<protein>
    <submittedName>
        <fullName evidence="3">BON domain-containing protein</fullName>
    </submittedName>
</protein>
<dbReference type="PROSITE" id="PS50914">
    <property type="entry name" value="BON"/>
    <property type="match status" value="3"/>
</dbReference>
<keyword evidence="1" id="KW-0732">Signal</keyword>
<dbReference type="Gene3D" id="3.30.1340.30">
    <property type="match status" value="3"/>
</dbReference>
<keyword evidence="4" id="KW-1185">Reference proteome</keyword>
<organism evidence="3 4">
    <name type="scientific">Hydrogenophaga crocea</name>
    <dbReference type="NCBI Taxonomy" id="2716225"/>
    <lineage>
        <taxon>Bacteria</taxon>
        <taxon>Pseudomonadati</taxon>
        <taxon>Pseudomonadota</taxon>
        <taxon>Betaproteobacteria</taxon>
        <taxon>Burkholderiales</taxon>
        <taxon>Comamonadaceae</taxon>
        <taxon>Hydrogenophaga</taxon>
    </lineage>
</organism>
<dbReference type="EMBL" id="CP049989">
    <property type="protein sequence ID" value="QIM52220.1"/>
    <property type="molecule type" value="Genomic_DNA"/>
</dbReference>
<feature type="domain" description="BON" evidence="2">
    <location>
        <begin position="149"/>
        <end position="217"/>
    </location>
</feature>
<dbReference type="SMART" id="SM00749">
    <property type="entry name" value="BON"/>
    <property type="match status" value="3"/>
</dbReference>
<evidence type="ECO:0000313" key="4">
    <source>
        <dbReference type="Proteomes" id="UP000503162"/>
    </source>
</evidence>
<evidence type="ECO:0000313" key="3">
    <source>
        <dbReference type="EMBL" id="QIM52220.1"/>
    </source>
</evidence>
<name>A0A6G8IGX4_9BURK</name>
<dbReference type="PANTHER" id="PTHR34606">
    <property type="entry name" value="BON DOMAIN-CONTAINING PROTEIN"/>
    <property type="match status" value="1"/>
</dbReference>
<dbReference type="AlphaFoldDB" id="A0A6G8IGX4"/>
<evidence type="ECO:0000259" key="2">
    <source>
        <dbReference type="PROSITE" id="PS50914"/>
    </source>
</evidence>
<dbReference type="Pfam" id="PF04972">
    <property type="entry name" value="BON"/>
    <property type="match status" value="3"/>
</dbReference>
<feature type="domain" description="BON" evidence="2">
    <location>
        <begin position="78"/>
        <end position="146"/>
    </location>
</feature>
<dbReference type="InterPro" id="IPR051686">
    <property type="entry name" value="Lipoprotein_DolP"/>
</dbReference>
<dbReference type="PANTHER" id="PTHR34606:SF4">
    <property type="entry name" value="OUTER MEMBRANE LIPOPROTEIN DOLP"/>
    <property type="match status" value="1"/>
</dbReference>